<dbReference type="AlphaFoldDB" id="A0A9D4BZ78"/>
<name>A0A9D4BZ78_DREPO</name>
<evidence type="ECO:0000313" key="1">
    <source>
        <dbReference type="EMBL" id="KAH3713680.1"/>
    </source>
</evidence>
<comment type="caution">
    <text evidence="1">The sequence shown here is derived from an EMBL/GenBank/DDBJ whole genome shotgun (WGS) entry which is preliminary data.</text>
</comment>
<reference evidence="1" key="1">
    <citation type="journal article" date="2019" name="bioRxiv">
        <title>The Genome of the Zebra Mussel, Dreissena polymorpha: A Resource for Invasive Species Research.</title>
        <authorList>
            <person name="McCartney M.A."/>
            <person name="Auch B."/>
            <person name="Kono T."/>
            <person name="Mallez S."/>
            <person name="Zhang Y."/>
            <person name="Obille A."/>
            <person name="Becker A."/>
            <person name="Abrahante J.E."/>
            <person name="Garbe J."/>
            <person name="Badalamenti J.P."/>
            <person name="Herman A."/>
            <person name="Mangelson H."/>
            <person name="Liachko I."/>
            <person name="Sullivan S."/>
            <person name="Sone E.D."/>
            <person name="Koren S."/>
            <person name="Silverstein K.A.T."/>
            <person name="Beckman K.B."/>
            <person name="Gohl D.M."/>
        </authorList>
    </citation>
    <scope>NUCLEOTIDE SEQUENCE</scope>
    <source>
        <strain evidence="1">Duluth1</strain>
        <tissue evidence="1">Whole animal</tissue>
    </source>
</reference>
<gene>
    <name evidence="1" type="ORF">DPMN_073477</name>
</gene>
<organism evidence="1 2">
    <name type="scientific">Dreissena polymorpha</name>
    <name type="common">Zebra mussel</name>
    <name type="synonym">Mytilus polymorpha</name>
    <dbReference type="NCBI Taxonomy" id="45954"/>
    <lineage>
        <taxon>Eukaryota</taxon>
        <taxon>Metazoa</taxon>
        <taxon>Spiralia</taxon>
        <taxon>Lophotrochozoa</taxon>
        <taxon>Mollusca</taxon>
        <taxon>Bivalvia</taxon>
        <taxon>Autobranchia</taxon>
        <taxon>Heteroconchia</taxon>
        <taxon>Euheterodonta</taxon>
        <taxon>Imparidentia</taxon>
        <taxon>Neoheterodontei</taxon>
        <taxon>Myida</taxon>
        <taxon>Dreissenoidea</taxon>
        <taxon>Dreissenidae</taxon>
        <taxon>Dreissena</taxon>
    </lineage>
</organism>
<reference evidence="1" key="2">
    <citation type="submission" date="2020-11" db="EMBL/GenBank/DDBJ databases">
        <authorList>
            <person name="McCartney M.A."/>
            <person name="Auch B."/>
            <person name="Kono T."/>
            <person name="Mallez S."/>
            <person name="Becker A."/>
            <person name="Gohl D.M."/>
            <person name="Silverstein K.A.T."/>
            <person name="Koren S."/>
            <person name="Bechman K.B."/>
            <person name="Herman A."/>
            <person name="Abrahante J.E."/>
            <person name="Garbe J."/>
        </authorList>
    </citation>
    <scope>NUCLEOTIDE SEQUENCE</scope>
    <source>
        <strain evidence="1">Duluth1</strain>
        <tissue evidence="1">Whole animal</tissue>
    </source>
</reference>
<keyword evidence="2" id="KW-1185">Reference proteome</keyword>
<sequence length="56" mass="6720">MDKRCQWGLCNSDNRYPDRLVGDIEFISFPKRKFSTRQCSLDKSEWKLQELPRSPL</sequence>
<dbReference type="Proteomes" id="UP000828390">
    <property type="component" value="Unassembled WGS sequence"/>
</dbReference>
<evidence type="ECO:0000313" key="2">
    <source>
        <dbReference type="Proteomes" id="UP000828390"/>
    </source>
</evidence>
<accession>A0A9D4BZ78</accession>
<protein>
    <submittedName>
        <fullName evidence="1">Uncharacterized protein</fullName>
    </submittedName>
</protein>
<dbReference type="EMBL" id="JAIWYP010000014">
    <property type="protein sequence ID" value="KAH3713680.1"/>
    <property type="molecule type" value="Genomic_DNA"/>
</dbReference>
<proteinExistence type="predicted"/>